<dbReference type="Gene3D" id="2.30.330.10">
    <property type="entry name" value="SpoA-like"/>
    <property type="match status" value="1"/>
</dbReference>
<dbReference type="SUPFAM" id="SSF101801">
    <property type="entry name" value="Surface presentation of antigens (SPOA)"/>
    <property type="match status" value="1"/>
</dbReference>
<name>A0ABU3DI88_9RHOB</name>
<dbReference type="EMBL" id="JAVRHL010000003">
    <property type="protein sequence ID" value="MDT0683402.1"/>
    <property type="molecule type" value="Genomic_DNA"/>
</dbReference>
<protein>
    <submittedName>
        <fullName evidence="3">FliM/FliN family flagellar motor switch protein</fullName>
    </submittedName>
</protein>
<evidence type="ECO:0000313" key="4">
    <source>
        <dbReference type="Proteomes" id="UP001265259"/>
    </source>
</evidence>
<keyword evidence="3" id="KW-0969">Cilium</keyword>
<reference evidence="3 4" key="1">
    <citation type="submission" date="2023-09" db="EMBL/GenBank/DDBJ databases">
        <authorList>
            <person name="Rey-Velasco X."/>
        </authorList>
    </citation>
    <scope>NUCLEOTIDE SEQUENCE [LARGE SCALE GENOMIC DNA]</scope>
    <source>
        <strain evidence="3 4">F158</strain>
    </source>
</reference>
<evidence type="ECO:0000313" key="3">
    <source>
        <dbReference type="EMBL" id="MDT0683402.1"/>
    </source>
</evidence>
<keyword evidence="4" id="KW-1185">Reference proteome</keyword>
<dbReference type="RefSeq" id="WP_311691911.1">
    <property type="nucleotide sequence ID" value="NZ_JAVRHL010000003.1"/>
</dbReference>
<dbReference type="Pfam" id="PF01052">
    <property type="entry name" value="FliMN_C"/>
    <property type="match status" value="1"/>
</dbReference>
<dbReference type="Proteomes" id="UP001265259">
    <property type="component" value="Unassembled WGS sequence"/>
</dbReference>
<proteinExistence type="predicted"/>
<keyword evidence="3" id="KW-0966">Cell projection</keyword>
<gene>
    <name evidence="3" type="ORF">RM543_11950</name>
</gene>
<feature type="domain" description="Flagellar motor switch protein FliN-like C-terminal" evidence="2">
    <location>
        <begin position="213"/>
        <end position="280"/>
    </location>
</feature>
<organism evidence="3 4">
    <name type="scientific">Tropicimonas omnivorans</name>
    <dbReference type="NCBI Taxonomy" id="3075590"/>
    <lineage>
        <taxon>Bacteria</taxon>
        <taxon>Pseudomonadati</taxon>
        <taxon>Pseudomonadota</taxon>
        <taxon>Alphaproteobacteria</taxon>
        <taxon>Rhodobacterales</taxon>
        <taxon>Roseobacteraceae</taxon>
        <taxon>Tropicimonas</taxon>
    </lineage>
</organism>
<comment type="caution">
    <text evidence="3">The sequence shown here is derived from an EMBL/GenBank/DDBJ whole genome shotgun (WGS) entry which is preliminary data.</text>
</comment>
<keyword evidence="3" id="KW-0282">Flagellum</keyword>
<accession>A0ABU3DI88</accession>
<dbReference type="InterPro" id="IPR036429">
    <property type="entry name" value="SpoA-like_sf"/>
</dbReference>
<sequence>MSETSRRTDPGGRVLTPERALSHALSKVADDEIGLVLQVSGVETARASLPELLELLPEDGLLALLDGFEGAQGVVSLDQALFGAAIEMQMTSELGRAAPQPRRPTRTDAALLADLIDGALSGMGATLAGREEARWAAGWGYSSHLPEIRPLGLMLEETEYRSITLKMSLGVGTGRIGELRLFVPAIGRGPVSPSSDGADEDAGDSWGDRLRQNVMEADVPLDAILCRLPMRLSEAGRLAVGDVLPIPVAALGEVELVAGEAGAIRRGCLGQIHGLRALRLGPADGTPPETDEAPAGHGFEAMPGPHPGSNSRPAPAPPLAAMDPHGAPQMPVPGAGDMSDPGDGDAGAPRSSETGEAGGALPDIPGLPPLAG</sequence>
<dbReference type="InterPro" id="IPR001543">
    <property type="entry name" value="FliN-like_C"/>
</dbReference>
<evidence type="ECO:0000259" key="2">
    <source>
        <dbReference type="Pfam" id="PF01052"/>
    </source>
</evidence>
<evidence type="ECO:0000256" key="1">
    <source>
        <dbReference type="SAM" id="MobiDB-lite"/>
    </source>
</evidence>
<feature type="region of interest" description="Disordered" evidence="1">
    <location>
        <begin position="280"/>
        <end position="372"/>
    </location>
</feature>